<protein>
    <submittedName>
        <fullName evidence="6">AraC family transcriptional regulator</fullName>
    </submittedName>
</protein>
<proteinExistence type="predicted"/>
<dbReference type="PANTHER" id="PTHR43280">
    <property type="entry name" value="ARAC-FAMILY TRANSCRIPTIONAL REGULATOR"/>
    <property type="match status" value="1"/>
</dbReference>
<dbReference type="InterPro" id="IPR009057">
    <property type="entry name" value="Homeodomain-like_sf"/>
</dbReference>
<dbReference type="Gene3D" id="1.10.10.60">
    <property type="entry name" value="Homeodomain-like"/>
    <property type="match status" value="1"/>
</dbReference>
<feature type="region of interest" description="Disordered" evidence="4">
    <location>
        <begin position="319"/>
        <end position="346"/>
    </location>
</feature>
<dbReference type="InterPro" id="IPR020449">
    <property type="entry name" value="Tscrpt_reg_AraC-type_HTH"/>
</dbReference>
<dbReference type="InterPro" id="IPR018060">
    <property type="entry name" value="HTH_AraC"/>
</dbReference>
<dbReference type="AlphaFoldDB" id="A0A4Z0LVU9"/>
<keyword evidence="3" id="KW-0804">Transcription</keyword>
<gene>
    <name evidence="6" type="ORF">E4634_18965</name>
</gene>
<dbReference type="PRINTS" id="PR00032">
    <property type="entry name" value="HTHARAC"/>
</dbReference>
<keyword evidence="2" id="KW-0238">DNA-binding</keyword>
<evidence type="ECO:0000259" key="5">
    <source>
        <dbReference type="PROSITE" id="PS01124"/>
    </source>
</evidence>
<organism evidence="6 7">
    <name type="scientific">Mangrovimicrobium sediminis</name>
    <dbReference type="NCBI Taxonomy" id="2562682"/>
    <lineage>
        <taxon>Bacteria</taxon>
        <taxon>Pseudomonadati</taxon>
        <taxon>Pseudomonadota</taxon>
        <taxon>Gammaproteobacteria</taxon>
        <taxon>Cellvibrionales</taxon>
        <taxon>Halieaceae</taxon>
        <taxon>Mangrovimicrobium</taxon>
    </lineage>
</organism>
<keyword evidence="7" id="KW-1185">Reference proteome</keyword>
<dbReference type="PROSITE" id="PS01124">
    <property type="entry name" value="HTH_ARAC_FAMILY_2"/>
    <property type="match status" value="1"/>
</dbReference>
<sequence length="346" mass="39047">MSETLFVLDKRNYRECQDAYRGNNNQEYYLGDYSIDTGSVIDVRAEKKAVGSCSIIHIKSRTKQSFMRSWSHIREDATDVVVLWFVKRGRLCISHQSGSSVAEAGDFAITKSMTPFSIDCQTDDESVHEVMHVIVPTHILRRFIPQEVRAGFAVPGSGRAFAIAESILSEVFNDRDELSDHVQQLLVESALQVVADAIKDREDCTLVRQSLPDKRLQEVLRYIEIHLSDPGLSTAMVAEACGISQRYLSFLLKQNGTPFSELVWDKRLKIASRWLSSSRPSDISIAEIAFRVGFKSPAHFSRMFKRVYNKGPREYRSASLESRPSLEGLPDMHQELFTGGSSSTLQ</sequence>
<dbReference type="Proteomes" id="UP000298050">
    <property type="component" value="Unassembled WGS sequence"/>
</dbReference>
<evidence type="ECO:0000256" key="1">
    <source>
        <dbReference type="ARBA" id="ARBA00023015"/>
    </source>
</evidence>
<dbReference type="OrthoDB" id="9816461at2"/>
<evidence type="ECO:0000256" key="4">
    <source>
        <dbReference type="SAM" id="MobiDB-lite"/>
    </source>
</evidence>
<accession>A0A4Z0LVU9</accession>
<dbReference type="GO" id="GO:0003700">
    <property type="term" value="F:DNA-binding transcription factor activity"/>
    <property type="evidence" value="ECO:0007669"/>
    <property type="project" value="InterPro"/>
</dbReference>
<evidence type="ECO:0000256" key="2">
    <source>
        <dbReference type="ARBA" id="ARBA00023125"/>
    </source>
</evidence>
<evidence type="ECO:0000313" key="7">
    <source>
        <dbReference type="Proteomes" id="UP000298050"/>
    </source>
</evidence>
<dbReference type="EMBL" id="SRLE01000014">
    <property type="protein sequence ID" value="TGD71354.1"/>
    <property type="molecule type" value="Genomic_DNA"/>
</dbReference>
<dbReference type="InterPro" id="IPR035418">
    <property type="entry name" value="AraC-bd_2"/>
</dbReference>
<dbReference type="GO" id="GO:0043565">
    <property type="term" value="F:sequence-specific DNA binding"/>
    <property type="evidence" value="ECO:0007669"/>
    <property type="project" value="InterPro"/>
</dbReference>
<dbReference type="RefSeq" id="WP_135446246.1">
    <property type="nucleotide sequence ID" value="NZ_SRLE01000014.1"/>
</dbReference>
<dbReference type="PANTHER" id="PTHR43280:SF31">
    <property type="entry name" value="TRANSCRIPTIONAL REGULATORY PROTEIN"/>
    <property type="match status" value="1"/>
</dbReference>
<dbReference type="Pfam" id="PF12833">
    <property type="entry name" value="HTH_18"/>
    <property type="match status" value="1"/>
</dbReference>
<name>A0A4Z0LVU9_9GAMM</name>
<comment type="caution">
    <text evidence="6">The sequence shown here is derived from an EMBL/GenBank/DDBJ whole genome shotgun (WGS) entry which is preliminary data.</text>
</comment>
<evidence type="ECO:0000313" key="6">
    <source>
        <dbReference type="EMBL" id="TGD71354.1"/>
    </source>
</evidence>
<keyword evidence="1" id="KW-0805">Transcription regulation</keyword>
<dbReference type="SMART" id="SM00342">
    <property type="entry name" value="HTH_ARAC"/>
    <property type="match status" value="1"/>
</dbReference>
<reference evidence="6 7" key="1">
    <citation type="submission" date="2019-04" db="EMBL/GenBank/DDBJ databases">
        <title>Taxonomy of novel Haliea sp. from mangrove soil of West Coast of India.</title>
        <authorList>
            <person name="Verma A."/>
            <person name="Kumar P."/>
            <person name="Krishnamurthi S."/>
        </authorList>
    </citation>
    <scope>NUCLEOTIDE SEQUENCE [LARGE SCALE GENOMIC DNA]</scope>
    <source>
        <strain evidence="6 7">SAOS-164</strain>
    </source>
</reference>
<dbReference type="Pfam" id="PF14525">
    <property type="entry name" value="AraC_binding_2"/>
    <property type="match status" value="1"/>
</dbReference>
<evidence type="ECO:0000256" key="3">
    <source>
        <dbReference type="ARBA" id="ARBA00023163"/>
    </source>
</evidence>
<feature type="domain" description="HTH araC/xylS-type" evidence="5">
    <location>
        <begin position="217"/>
        <end position="318"/>
    </location>
</feature>
<dbReference type="SUPFAM" id="SSF46689">
    <property type="entry name" value="Homeodomain-like"/>
    <property type="match status" value="1"/>
</dbReference>